<evidence type="ECO:0000313" key="2">
    <source>
        <dbReference type="EMBL" id="MCI97274.1"/>
    </source>
</evidence>
<evidence type="ECO:0000256" key="1">
    <source>
        <dbReference type="SAM" id="MobiDB-lite"/>
    </source>
</evidence>
<accession>A0A392W9G6</accession>
<feature type="compositionally biased region" description="Basic and acidic residues" evidence="1">
    <location>
        <begin position="9"/>
        <end position="20"/>
    </location>
</feature>
<proteinExistence type="predicted"/>
<dbReference type="Proteomes" id="UP000265520">
    <property type="component" value="Unassembled WGS sequence"/>
</dbReference>
<sequence length="30" mass="3418">SCPKNPRAIGDKHFFRRTERNTPGSEEGMV</sequence>
<dbReference type="AlphaFoldDB" id="A0A392W9G6"/>
<keyword evidence="3" id="KW-1185">Reference proteome</keyword>
<evidence type="ECO:0000313" key="3">
    <source>
        <dbReference type="Proteomes" id="UP000265520"/>
    </source>
</evidence>
<name>A0A392W9G6_9FABA</name>
<reference evidence="2 3" key="1">
    <citation type="journal article" date="2018" name="Front. Plant Sci.">
        <title>Red Clover (Trifolium pratense) and Zigzag Clover (T. medium) - A Picture of Genomic Similarities and Differences.</title>
        <authorList>
            <person name="Dluhosova J."/>
            <person name="Istvanek J."/>
            <person name="Nedelnik J."/>
            <person name="Repkova J."/>
        </authorList>
    </citation>
    <scope>NUCLEOTIDE SEQUENCE [LARGE SCALE GENOMIC DNA]</scope>
    <source>
        <strain evidence="3">cv. 10/8</strain>
        <tissue evidence="2">Leaf</tissue>
    </source>
</reference>
<dbReference type="EMBL" id="LXQA011438408">
    <property type="protein sequence ID" value="MCI97274.1"/>
    <property type="molecule type" value="Genomic_DNA"/>
</dbReference>
<comment type="caution">
    <text evidence="2">The sequence shown here is derived from an EMBL/GenBank/DDBJ whole genome shotgun (WGS) entry which is preliminary data.</text>
</comment>
<organism evidence="2 3">
    <name type="scientific">Trifolium medium</name>
    <dbReference type="NCBI Taxonomy" id="97028"/>
    <lineage>
        <taxon>Eukaryota</taxon>
        <taxon>Viridiplantae</taxon>
        <taxon>Streptophyta</taxon>
        <taxon>Embryophyta</taxon>
        <taxon>Tracheophyta</taxon>
        <taxon>Spermatophyta</taxon>
        <taxon>Magnoliopsida</taxon>
        <taxon>eudicotyledons</taxon>
        <taxon>Gunneridae</taxon>
        <taxon>Pentapetalae</taxon>
        <taxon>rosids</taxon>
        <taxon>fabids</taxon>
        <taxon>Fabales</taxon>
        <taxon>Fabaceae</taxon>
        <taxon>Papilionoideae</taxon>
        <taxon>50 kb inversion clade</taxon>
        <taxon>NPAAA clade</taxon>
        <taxon>Hologalegina</taxon>
        <taxon>IRL clade</taxon>
        <taxon>Trifolieae</taxon>
        <taxon>Trifolium</taxon>
    </lineage>
</organism>
<protein>
    <submittedName>
        <fullName evidence="2">Uncharacterized protein</fullName>
    </submittedName>
</protein>
<feature type="non-terminal residue" evidence="2">
    <location>
        <position position="1"/>
    </location>
</feature>
<feature type="region of interest" description="Disordered" evidence="1">
    <location>
        <begin position="1"/>
        <end position="30"/>
    </location>
</feature>